<dbReference type="Proteomes" id="UP000011867">
    <property type="component" value="Chromosome"/>
</dbReference>
<evidence type="ECO:0000313" key="2">
    <source>
        <dbReference type="EMBL" id="CCQ36403.1"/>
    </source>
</evidence>
<dbReference type="EMBL" id="HF582854">
    <property type="protein sequence ID" value="CCQ36403.1"/>
    <property type="molecule type" value="Genomic_DNA"/>
</dbReference>
<dbReference type="STRING" id="268739.Nmlp_2231"/>
<dbReference type="eggNOG" id="arCOG04662">
    <property type="taxonomic scope" value="Archaea"/>
</dbReference>
<feature type="transmembrane region" description="Helical" evidence="1">
    <location>
        <begin position="127"/>
        <end position="147"/>
    </location>
</feature>
<feature type="transmembrane region" description="Helical" evidence="1">
    <location>
        <begin position="172"/>
        <end position="190"/>
    </location>
</feature>
<organism evidence="2 3">
    <name type="scientific">Natronomonas moolapensis (strain DSM 18674 / CECT 7526 / JCM 14361 / 8.8.11)</name>
    <dbReference type="NCBI Taxonomy" id="268739"/>
    <lineage>
        <taxon>Archaea</taxon>
        <taxon>Methanobacteriati</taxon>
        <taxon>Methanobacteriota</taxon>
        <taxon>Stenosarchaea group</taxon>
        <taxon>Halobacteria</taxon>
        <taxon>Halobacteriales</taxon>
        <taxon>Natronomonadaceae</taxon>
        <taxon>Natronomonas</taxon>
    </lineage>
</organism>
<proteinExistence type="predicted"/>
<sequence>MRLLPRPSMANQRRITLGMRAALAALVGYGVVAGEPKAITNGTISLLITSVPALLERNYRIPIDPWLGLWITLAVFLHTAGSAGLYAVVGWWDHLTHAMSASLVAGVGYTFARAVDIHSDRIYLPRQFFFIYTLVVVLAFAVVWELFEFGLDVAADATGVPMPLAQHGLDDTVLDLVFNFVGALAVAAFGQAHLMGATERALAALGADPDGEG</sequence>
<feature type="transmembrane region" description="Helical" evidence="1">
    <location>
        <begin position="95"/>
        <end position="115"/>
    </location>
</feature>
<dbReference type="RefSeq" id="WP_015409203.1">
    <property type="nucleotide sequence ID" value="NC_020388.1"/>
</dbReference>
<keyword evidence="3" id="KW-1185">Reference proteome</keyword>
<dbReference type="KEGG" id="nmo:Nmlp_2231"/>
<keyword evidence="1" id="KW-1133">Transmembrane helix</keyword>
<keyword evidence="1" id="KW-0472">Membrane</keyword>
<accession>M1XQM0</accession>
<dbReference type="InterPro" id="IPR014509">
    <property type="entry name" value="YjdF-like"/>
</dbReference>
<feature type="transmembrane region" description="Helical" evidence="1">
    <location>
        <begin position="67"/>
        <end position="89"/>
    </location>
</feature>
<evidence type="ECO:0000313" key="3">
    <source>
        <dbReference type="Proteomes" id="UP000011867"/>
    </source>
</evidence>
<dbReference type="AlphaFoldDB" id="M1XQM0"/>
<keyword evidence="1" id="KW-0812">Transmembrane</keyword>
<evidence type="ECO:0000256" key="1">
    <source>
        <dbReference type="SAM" id="Phobius"/>
    </source>
</evidence>
<protein>
    <submittedName>
        <fullName evidence="2">Uncharacterized protein</fullName>
    </submittedName>
</protein>
<reference evidence="2 3" key="1">
    <citation type="journal article" date="2013" name="Genome Announc.">
        <title>Genome of the haloarchaeon Natronomonas moolapensis, a neutrophilic member of a previously haloalkaliphilic genus.</title>
        <authorList>
            <person name="Dyall-Smith M.L."/>
            <person name="Pfeiffer F."/>
            <person name="Oberwinkler T."/>
            <person name="Klee K."/>
            <person name="Rampp M."/>
            <person name="Palm P."/>
            <person name="Gross K."/>
            <person name="Schuster S.C."/>
            <person name="Oesterhelt D."/>
        </authorList>
    </citation>
    <scope>NUCLEOTIDE SEQUENCE [LARGE SCALE GENOMIC DNA]</scope>
    <source>
        <strain evidence="3">DSM 18674 / JCM 14361 / 8.8.11</strain>
    </source>
</reference>
<dbReference type="HOGENOM" id="CLU_070751_2_0_2"/>
<name>M1XQM0_NATM8</name>
<dbReference type="Pfam" id="PF09997">
    <property type="entry name" value="DUF2238"/>
    <property type="match status" value="1"/>
</dbReference>
<dbReference type="GeneID" id="14651168"/>
<gene>
    <name evidence="2" type="ordered locus">Nmlp_2231</name>
</gene>